<evidence type="ECO:0000256" key="1">
    <source>
        <dbReference type="SAM" id="SignalP"/>
    </source>
</evidence>
<dbReference type="Proteomes" id="UP001295423">
    <property type="component" value="Unassembled WGS sequence"/>
</dbReference>
<protein>
    <recommendedName>
        <fullName evidence="4">Mitochondrial pyruvate carrier</fullName>
    </recommendedName>
</protein>
<comment type="caution">
    <text evidence="2">The sequence shown here is derived from an EMBL/GenBank/DDBJ whole genome shotgun (WGS) entry which is preliminary data.</text>
</comment>
<accession>A0AAD2FNG7</accession>
<organism evidence="2 3">
    <name type="scientific">Cylindrotheca closterium</name>
    <dbReference type="NCBI Taxonomy" id="2856"/>
    <lineage>
        <taxon>Eukaryota</taxon>
        <taxon>Sar</taxon>
        <taxon>Stramenopiles</taxon>
        <taxon>Ochrophyta</taxon>
        <taxon>Bacillariophyta</taxon>
        <taxon>Bacillariophyceae</taxon>
        <taxon>Bacillariophycidae</taxon>
        <taxon>Bacillariales</taxon>
        <taxon>Bacillariaceae</taxon>
        <taxon>Cylindrotheca</taxon>
    </lineage>
</organism>
<feature type="signal peptide" evidence="1">
    <location>
        <begin position="1"/>
        <end position="28"/>
    </location>
</feature>
<dbReference type="EMBL" id="CAKOGP040001725">
    <property type="protein sequence ID" value="CAJ1947255.1"/>
    <property type="molecule type" value="Genomic_DNA"/>
</dbReference>
<evidence type="ECO:0000313" key="3">
    <source>
        <dbReference type="Proteomes" id="UP001295423"/>
    </source>
</evidence>
<evidence type="ECO:0008006" key="4">
    <source>
        <dbReference type="Google" id="ProtNLM"/>
    </source>
</evidence>
<feature type="chain" id="PRO_5042217075" description="Mitochondrial pyruvate carrier" evidence="1">
    <location>
        <begin position="29"/>
        <end position="207"/>
    </location>
</feature>
<keyword evidence="3" id="KW-1185">Reference proteome</keyword>
<reference evidence="2" key="1">
    <citation type="submission" date="2023-08" db="EMBL/GenBank/DDBJ databases">
        <authorList>
            <person name="Audoor S."/>
            <person name="Bilcke G."/>
        </authorList>
    </citation>
    <scope>NUCLEOTIDE SEQUENCE</scope>
</reference>
<name>A0AAD2FNG7_9STRA</name>
<evidence type="ECO:0000313" key="2">
    <source>
        <dbReference type="EMBL" id="CAJ1947255.1"/>
    </source>
</evidence>
<dbReference type="AlphaFoldDB" id="A0AAD2FNG7"/>
<proteinExistence type="predicted"/>
<sequence>MMMGISFIQVTVVAFVFFLSIATRGVDSSFIIEPSSYHTSRQQSSSTWQLMPRINYPKVGSSMEENVSISARSSISLCAAKGTNDNKPAKKKPMVGYNDDAFGLIFLTGGILSQDADFVVTFVALSAIAAIASNASQEINDTRLPGLVAMATLPLTPVVTYLHAAIMMADDGQGGSIVWTAPQPIEIGLCFVSLAWSYAKWTQEQNQ</sequence>
<keyword evidence="1" id="KW-0732">Signal</keyword>
<gene>
    <name evidence="2" type="ORF">CYCCA115_LOCUS11055</name>
</gene>